<organism evidence="2 3">
    <name type="scientific">Candidatus Komeilibacteria bacterium CG11_big_fil_rev_8_21_14_0_20_36_20</name>
    <dbReference type="NCBI Taxonomy" id="1974477"/>
    <lineage>
        <taxon>Bacteria</taxon>
        <taxon>Candidatus Komeiliibacteriota</taxon>
    </lineage>
</organism>
<dbReference type="NCBIfam" id="TIGR02532">
    <property type="entry name" value="IV_pilin_GFxxxE"/>
    <property type="match status" value="1"/>
</dbReference>
<evidence type="ECO:0000256" key="1">
    <source>
        <dbReference type="SAM" id="Phobius"/>
    </source>
</evidence>
<comment type="caution">
    <text evidence="2">The sequence shown here is derived from an EMBL/GenBank/DDBJ whole genome shotgun (WGS) entry which is preliminary data.</text>
</comment>
<evidence type="ECO:0000313" key="3">
    <source>
        <dbReference type="Proteomes" id="UP000230564"/>
    </source>
</evidence>
<dbReference type="EMBL" id="PCWQ01000007">
    <property type="protein sequence ID" value="PIR06949.1"/>
    <property type="molecule type" value="Genomic_DNA"/>
</dbReference>
<sequence>MERAIKIKNKGGFTLIELIIVVAIIALLAAATFVAVDPAKRIGDTQNAQRWSDVTALADAWMKYTVDNNGTVPTTTSNITYQITKYGGATSTVNICDATSTVNGTVWIDTLVDNGYIGSIPYDPNTDYVDGTTSTGYYLHYDGNHTLTVGACNTYNSATIRVKR</sequence>
<keyword evidence="1" id="KW-0472">Membrane</keyword>
<dbReference type="Gene3D" id="3.30.700.10">
    <property type="entry name" value="Glycoprotein, Type 4 Pilin"/>
    <property type="match status" value="1"/>
</dbReference>
<protein>
    <recommendedName>
        <fullName evidence="4">Type II secretion system protein GspG C-terminal domain-containing protein</fullName>
    </recommendedName>
</protein>
<keyword evidence="1" id="KW-1133">Transmembrane helix</keyword>
<dbReference type="InterPro" id="IPR012902">
    <property type="entry name" value="N_methyl_site"/>
</dbReference>
<accession>A0A2H0NDH4</accession>
<dbReference type="SUPFAM" id="SSF54523">
    <property type="entry name" value="Pili subunits"/>
    <property type="match status" value="1"/>
</dbReference>
<proteinExistence type="predicted"/>
<name>A0A2H0NDH4_9BACT</name>
<dbReference type="PROSITE" id="PS00409">
    <property type="entry name" value="PROKAR_NTER_METHYL"/>
    <property type="match status" value="1"/>
</dbReference>
<feature type="transmembrane region" description="Helical" evidence="1">
    <location>
        <begin position="12"/>
        <end position="36"/>
    </location>
</feature>
<evidence type="ECO:0000313" key="2">
    <source>
        <dbReference type="EMBL" id="PIR06949.1"/>
    </source>
</evidence>
<gene>
    <name evidence="2" type="ORF">COV55_00810</name>
</gene>
<dbReference type="InterPro" id="IPR045584">
    <property type="entry name" value="Pilin-like"/>
</dbReference>
<evidence type="ECO:0008006" key="4">
    <source>
        <dbReference type="Google" id="ProtNLM"/>
    </source>
</evidence>
<reference evidence="2 3" key="1">
    <citation type="submission" date="2017-09" db="EMBL/GenBank/DDBJ databases">
        <title>Depth-based differentiation of microbial function through sediment-hosted aquifers and enrichment of novel symbionts in the deep terrestrial subsurface.</title>
        <authorList>
            <person name="Probst A.J."/>
            <person name="Ladd B."/>
            <person name="Jarett J.K."/>
            <person name="Geller-Mcgrath D.E."/>
            <person name="Sieber C.M."/>
            <person name="Emerson J.B."/>
            <person name="Anantharaman K."/>
            <person name="Thomas B.C."/>
            <person name="Malmstrom R."/>
            <person name="Stieglmeier M."/>
            <person name="Klingl A."/>
            <person name="Woyke T."/>
            <person name="Ryan C.M."/>
            <person name="Banfield J.F."/>
        </authorList>
    </citation>
    <scope>NUCLEOTIDE SEQUENCE [LARGE SCALE GENOMIC DNA]</scope>
    <source>
        <strain evidence="2">CG11_big_fil_rev_8_21_14_0_20_36_20</strain>
    </source>
</reference>
<dbReference type="Pfam" id="PF07963">
    <property type="entry name" value="N_methyl"/>
    <property type="match status" value="1"/>
</dbReference>
<dbReference type="AlphaFoldDB" id="A0A2H0NDH4"/>
<keyword evidence="1" id="KW-0812">Transmembrane</keyword>
<dbReference type="Proteomes" id="UP000230564">
    <property type="component" value="Unassembled WGS sequence"/>
</dbReference>